<dbReference type="Proteomes" id="UP001491310">
    <property type="component" value="Unassembled WGS sequence"/>
</dbReference>
<dbReference type="InterPro" id="IPR027417">
    <property type="entry name" value="P-loop_NTPase"/>
</dbReference>
<dbReference type="Gene3D" id="1.10.30.50">
    <property type="match status" value="1"/>
</dbReference>
<dbReference type="SMART" id="SM00490">
    <property type="entry name" value="HELICc"/>
    <property type="match status" value="1"/>
</dbReference>
<dbReference type="CDD" id="cd18793">
    <property type="entry name" value="SF2_C_SNF"/>
    <property type="match status" value="1"/>
</dbReference>
<feature type="compositionally biased region" description="Polar residues" evidence="2">
    <location>
        <begin position="974"/>
        <end position="984"/>
    </location>
</feature>
<dbReference type="PROSITE" id="PS51192">
    <property type="entry name" value="HELICASE_ATP_BIND_1"/>
    <property type="match status" value="1"/>
</dbReference>
<dbReference type="Gene3D" id="3.40.50.300">
    <property type="entry name" value="P-loop containing nucleotide triphosphate hydrolases"/>
    <property type="match status" value="1"/>
</dbReference>
<dbReference type="InterPro" id="IPR049730">
    <property type="entry name" value="SNF2/RAD54-like_C"/>
</dbReference>
<dbReference type="Pfam" id="PF00176">
    <property type="entry name" value="SNF2-rel_dom"/>
    <property type="match status" value="1"/>
</dbReference>
<dbReference type="InterPro" id="IPR000330">
    <property type="entry name" value="SNF2_N"/>
</dbReference>
<evidence type="ECO:0000259" key="4">
    <source>
        <dbReference type="PROSITE" id="PS51194"/>
    </source>
</evidence>
<dbReference type="InterPro" id="IPR002711">
    <property type="entry name" value="HNH"/>
</dbReference>
<comment type="caution">
    <text evidence="5">The sequence shown here is derived from an EMBL/GenBank/DDBJ whole genome shotgun (WGS) entry which is preliminary data.</text>
</comment>
<keyword evidence="6" id="KW-1185">Reference proteome</keyword>
<dbReference type="Pfam" id="PF01844">
    <property type="entry name" value="HNH"/>
    <property type="match status" value="1"/>
</dbReference>
<keyword evidence="1" id="KW-0378">Hydrolase</keyword>
<name>A0ABR2YD60_9CHLO</name>
<protein>
    <recommendedName>
        <fullName evidence="7">P-loop containing nucleoside triphosphate hydrolase protein</fullName>
    </recommendedName>
</protein>
<dbReference type="InterPro" id="IPR003615">
    <property type="entry name" value="HNH_nuc"/>
</dbReference>
<feature type="region of interest" description="Disordered" evidence="2">
    <location>
        <begin position="697"/>
        <end position="759"/>
    </location>
</feature>
<reference evidence="5 6" key="1">
    <citation type="journal article" date="2024" name="Nat. Commun.">
        <title>Phylogenomics reveals the evolutionary origins of lichenization in chlorophyte algae.</title>
        <authorList>
            <person name="Puginier C."/>
            <person name="Libourel C."/>
            <person name="Otte J."/>
            <person name="Skaloud P."/>
            <person name="Haon M."/>
            <person name="Grisel S."/>
            <person name="Petersen M."/>
            <person name="Berrin J.G."/>
            <person name="Delaux P.M."/>
            <person name="Dal Grande F."/>
            <person name="Keller J."/>
        </authorList>
    </citation>
    <scope>NUCLEOTIDE SEQUENCE [LARGE SCALE GENOMIC DNA]</scope>
    <source>
        <strain evidence="5 6">SAG 216-7</strain>
    </source>
</reference>
<dbReference type="PROSITE" id="PS51194">
    <property type="entry name" value="HELICASE_CTER"/>
    <property type="match status" value="1"/>
</dbReference>
<dbReference type="CDD" id="cd00085">
    <property type="entry name" value="HNHc"/>
    <property type="match status" value="1"/>
</dbReference>
<accession>A0ABR2YD60</accession>
<feature type="domain" description="Helicase C-terminal" evidence="4">
    <location>
        <begin position="765"/>
        <end position="945"/>
    </location>
</feature>
<dbReference type="PANTHER" id="PTHR45766:SF5">
    <property type="entry name" value="SNF2 DOMAIN-CONTAINING PROTEIN _ HELICASE DOMAIN-CONTAINING PROTEIN _ HNH ENDONUCLEASE DOMAIN-CONTAINING PROTEIN"/>
    <property type="match status" value="1"/>
</dbReference>
<dbReference type="InterPro" id="IPR014001">
    <property type="entry name" value="Helicase_ATP-bd"/>
</dbReference>
<feature type="region of interest" description="Disordered" evidence="2">
    <location>
        <begin position="1470"/>
        <end position="1523"/>
    </location>
</feature>
<evidence type="ECO:0000313" key="6">
    <source>
        <dbReference type="Proteomes" id="UP001491310"/>
    </source>
</evidence>
<dbReference type="Gene3D" id="3.40.50.10810">
    <property type="entry name" value="Tandem AAA-ATPase domain"/>
    <property type="match status" value="1"/>
</dbReference>
<dbReference type="InterPro" id="IPR038718">
    <property type="entry name" value="SNF2-like_sf"/>
</dbReference>
<dbReference type="Pfam" id="PF00271">
    <property type="entry name" value="Helicase_C"/>
    <property type="match status" value="1"/>
</dbReference>
<dbReference type="InterPro" id="IPR001650">
    <property type="entry name" value="Helicase_C-like"/>
</dbReference>
<feature type="compositionally biased region" description="Polar residues" evidence="2">
    <location>
        <begin position="141"/>
        <end position="151"/>
    </location>
</feature>
<dbReference type="PANTHER" id="PTHR45766">
    <property type="entry name" value="DNA ANNEALING HELICASE AND ENDONUCLEASE ZRANB3 FAMILY MEMBER"/>
    <property type="match status" value="1"/>
</dbReference>
<dbReference type="EMBL" id="JALJOT010000015">
    <property type="protein sequence ID" value="KAK9902645.1"/>
    <property type="molecule type" value="Genomic_DNA"/>
</dbReference>
<sequence>MLDDSDDEWLDVDWEGLEEAALRQKQKTQAIPTQASDPDIVCCSLAAGSQHSLQPPTPSAFTLVQHPHPKAPLFGGSPSCAAAGKQIPAQHRAFASELAERRLSGASAGCSGREQQRISSPLWPLTNGSRPSRGGSLSSPMCIQQPQQAGANSLPRASVSGPAQIPNRPSAAQMQHEGSARQEAPRLQRPAQGRGDKGGLNSRRNLFEQPLGSSVAVGGAQCMTLADVHRRVFEFLELLPHLPMPPSSHAKCPGVFKVAHEAGCGAEMVPWRKTFPGAAPGAPDVAVEFWGCARWPECDFRDVLPKRLAAPQIALEAAPSVGFKVMAALGAEQVIQHCGGLRCLLGAVGVNLSMALPDTASVHEDGRKPAVLFAWEHHEMVVAALKARDRHGLELIGKASLIPQIVVSAHKGRYEKASDEEVTARFSSMAPMLERALLPFQREGVRFALRRGGRALIADEMGVGKTVQAIALASCYQEEWPLLVVAPASLRLVWAEELARWLPHLRACAVHVIEGRTDRLHGGATPQVVVTSYEMLANLTCKACCAGGPAISKANKCAGADHCMAARGFKVVIVDESHALRTTDRAPDSRNTEAAVATIKAASRAVLLSGTPSLSRPYDLFRQVDALRPGLLGVNREVFANRYCNRRLIPVFGRSGTQRMKWSNTGLAYAAELHALLKQEVMLRRLKREVMAQLPPKRRQVVRLPPPLKQHWPPDSRPQTASGGGGSDDEDDGNNDVDADVDADTDAPAGQSAAMSVGQRTGLAKLPNVLEWLRHALGSGGHSSASQATRDAQPKFLVFAHHKSVMAQLAAALEGEGGNADWGGAEYVRIEGGTDHRDRREACTRFRDDPAVRVALLSVTAAGTGLDFSAASAVVFAELPDEVALVRQAEDRAHRHGQRFPVNVYFLLARGTSDERRWQNLNRSLERVSAVHDGDGAAAASAAAEAAPAGDSAGIALDAVLDVGGGLGWGCTQALPQQSSSQPDTPDAPVPEAANAVESATAASTVQQEEILLILDENKKEEVDLVPDSDDDEDWGAPMRGQAPLPSQTAPVGQPLLKELPLPRSRGSATGDCSTKLDQAAAPSNATEQQDTGIASNAVATETAINDDRPKVWFEVSRHTNRVHFHGKADGSRMLGLSLPMDLLTVPHEQGTPQTILDLRAAVDDREGGKPVVGQAGLLALGPGVDAGELKRWIREAREFAAEWGELRAVHQNHLAGNPLRCPLLDALAELDADAKASGAYGLSTDRQLDTSRPHLPPPPGAELATVHVRYVGRANTVAYKQAFTVGGGRLCIYCMKPVELSTAPPNAVLEGAVDLFCGVPCEAAYALRSGGSGLRRALFKIERGRCQLCHLDCHKFITRLRVIEKGTRNWMARRQARLAQLAPKFSGRGFTAAAKKLVSQCLEGNAWHADHIRPVYKGGGLCHLENLRTLCVPCHQEVTKRQASERAAERKLHKQHTLHAFLANAPLAASGKSTSTGDGSVVASAPGARPRRQLKRIYSPDEAADADFRSLPHTKAGPKKRR</sequence>
<feature type="compositionally biased region" description="Acidic residues" evidence="2">
    <location>
        <begin position="1024"/>
        <end position="1035"/>
    </location>
</feature>
<feature type="region of interest" description="Disordered" evidence="2">
    <location>
        <begin position="974"/>
        <end position="1002"/>
    </location>
</feature>
<evidence type="ECO:0000259" key="3">
    <source>
        <dbReference type="PROSITE" id="PS51192"/>
    </source>
</evidence>
<feature type="compositionally biased region" description="Acidic residues" evidence="2">
    <location>
        <begin position="727"/>
        <end position="745"/>
    </location>
</feature>
<dbReference type="SMART" id="SM00487">
    <property type="entry name" value="DEXDc"/>
    <property type="match status" value="1"/>
</dbReference>
<dbReference type="SUPFAM" id="SSF52540">
    <property type="entry name" value="P-loop containing nucleoside triphosphate hydrolases"/>
    <property type="match status" value="2"/>
</dbReference>
<evidence type="ECO:0008006" key="7">
    <source>
        <dbReference type="Google" id="ProtNLM"/>
    </source>
</evidence>
<feature type="compositionally biased region" description="Low complexity" evidence="2">
    <location>
        <begin position="992"/>
        <end position="1002"/>
    </location>
</feature>
<feature type="region of interest" description="Disordered" evidence="2">
    <location>
        <begin position="1022"/>
        <end position="1053"/>
    </location>
</feature>
<evidence type="ECO:0000313" key="5">
    <source>
        <dbReference type="EMBL" id="KAK9902645.1"/>
    </source>
</evidence>
<proteinExistence type="predicted"/>
<organism evidence="5 6">
    <name type="scientific">Coccomyxa subellipsoidea</name>
    <dbReference type="NCBI Taxonomy" id="248742"/>
    <lineage>
        <taxon>Eukaryota</taxon>
        <taxon>Viridiplantae</taxon>
        <taxon>Chlorophyta</taxon>
        <taxon>core chlorophytes</taxon>
        <taxon>Trebouxiophyceae</taxon>
        <taxon>Trebouxiophyceae incertae sedis</taxon>
        <taxon>Coccomyxaceae</taxon>
        <taxon>Coccomyxa</taxon>
    </lineage>
</organism>
<gene>
    <name evidence="5" type="ORF">WJX75_001154</name>
</gene>
<feature type="domain" description="Helicase ATP-binding" evidence="3">
    <location>
        <begin position="446"/>
        <end position="630"/>
    </location>
</feature>
<evidence type="ECO:0000256" key="2">
    <source>
        <dbReference type="SAM" id="MobiDB-lite"/>
    </source>
</evidence>
<dbReference type="CDD" id="cd18010">
    <property type="entry name" value="DEXHc_HARP_SMARCAL1"/>
    <property type="match status" value="1"/>
</dbReference>
<feature type="region of interest" description="Disordered" evidence="2">
    <location>
        <begin position="106"/>
        <end position="205"/>
    </location>
</feature>
<feature type="compositionally biased region" description="Low complexity" evidence="2">
    <location>
        <begin position="128"/>
        <end position="140"/>
    </location>
</feature>
<evidence type="ECO:0000256" key="1">
    <source>
        <dbReference type="ARBA" id="ARBA00022801"/>
    </source>
</evidence>